<keyword evidence="5" id="KW-0175">Coiled coil</keyword>
<dbReference type="CDD" id="cd11386">
    <property type="entry name" value="MCP_signal"/>
    <property type="match status" value="1"/>
</dbReference>
<evidence type="ECO:0000256" key="1">
    <source>
        <dbReference type="ARBA" id="ARBA00004370"/>
    </source>
</evidence>
<gene>
    <name evidence="8" type="ORF">SAMN02745702_01990</name>
</gene>
<accession>A0A1T4WDA7</accession>
<dbReference type="Pfam" id="PF22673">
    <property type="entry name" value="MCP-like_PDC_1"/>
    <property type="match status" value="1"/>
</dbReference>
<sequence length="674" mass="73076">MHNATAIATNFSTRVQGNMNEAMAISRTMAISLSGLRDTGNLDRTEVNTMLKNVLKNHSFVFACYSLWETNAFDGKDYVYANTKGHDETGRFLPYWFQTSDGSIHVEPLAGYDTAEFYQRPKRTGRETMTEPYYYMASGQRYYISSMVAPIHVHGEFVGMAGTDLDMTSLQTLVEGKHTVDGCGEMYIVSNGGEVVAASEGKSRTAVSLDTIFPEDAGKIANAINQGQRVALFDERTGAHQIVVPFRVGKTSRPWSVVVTLPQSYINEQAWSAVTMMSGVALILLLLGLLGMWFVAARISNPLIVMARAARRIADTSFADTSTLPSDSGYAGEVLDMLHSLSSMTDQAVEALSQAEKNAEQAKEKARIAEDAVRESEEAKREGERALKRGILEAAGRIEGVADRIAEDTERLSAQVKQSSTGATVQQGRMSEIVTAMEEMNATVLEVARNAAEAAKNANDSKDRASEGSGVVNDAISSIEEINTRVNEMKQGLNELGEQAEGIGRIMDVISDVADQTNLLALNAAIEAARAGEAGRGFAVVADEVRKLAEKTMDATSEVGTAISAIQSGTRRNIKKMEAVVDVVEQSTEQAERSGKSLSNIVNIADSTADQVRAIATASEQQATTSDEINRATEEVSRISIETNESMNEAANALRELSLQAEELMDVLHEMQRQ</sequence>
<dbReference type="FunFam" id="1.10.287.950:FF:000001">
    <property type="entry name" value="Methyl-accepting chemotaxis sensory transducer"/>
    <property type="match status" value="1"/>
</dbReference>
<evidence type="ECO:0000256" key="4">
    <source>
        <dbReference type="PROSITE-ProRule" id="PRU00284"/>
    </source>
</evidence>
<feature type="coiled-coil region" evidence="5">
    <location>
        <begin position="574"/>
        <end position="674"/>
    </location>
</feature>
<feature type="transmembrane region" description="Helical" evidence="6">
    <location>
        <begin position="270"/>
        <end position="296"/>
    </location>
</feature>
<proteinExistence type="inferred from homology"/>
<dbReference type="PANTHER" id="PTHR32089:SF112">
    <property type="entry name" value="LYSOZYME-LIKE PROTEIN-RELATED"/>
    <property type="match status" value="1"/>
</dbReference>
<dbReference type="Gene3D" id="3.30.450.20">
    <property type="entry name" value="PAS domain"/>
    <property type="match status" value="2"/>
</dbReference>
<protein>
    <submittedName>
        <fullName evidence="8">Methyl-accepting chemotaxis protein</fullName>
    </submittedName>
</protein>
<keyword evidence="2 4" id="KW-0807">Transducer</keyword>
<comment type="subcellular location">
    <subcellularLocation>
        <location evidence="1">Membrane</location>
    </subcellularLocation>
</comment>
<feature type="coiled-coil region" evidence="5">
    <location>
        <begin position="345"/>
        <end position="389"/>
    </location>
</feature>
<dbReference type="PROSITE" id="PS50111">
    <property type="entry name" value="CHEMOTAXIS_TRANSDUC_2"/>
    <property type="match status" value="1"/>
</dbReference>
<evidence type="ECO:0000313" key="9">
    <source>
        <dbReference type="Proteomes" id="UP000189733"/>
    </source>
</evidence>
<dbReference type="CDD" id="cd12913">
    <property type="entry name" value="PDC1_MCP_like"/>
    <property type="match status" value="1"/>
</dbReference>
<evidence type="ECO:0000256" key="3">
    <source>
        <dbReference type="ARBA" id="ARBA00029447"/>
    </source>
</evidence>
<keyword evidence="6" id="KW-1133">Transmembrane helix</keyword>
<keyword evidence="6" id="KW-0812">Transmembrane</keyword>
<reference evidence="8 9" key="1">
    <citation type="submission" date="2017-02" db="EMBL/GenBank/DDBJ databases">
        <authorList>
            <person name="Peterson S.W."/>
        </authorList>
    </citation>
    <scope>NUCLEOTIDE SEQUENCE [LARGE SCALE GENOMIC DNA]</scope>
    <source>
        <strain evidence="8 9">DSM 18034</strain>
    </source>
</reference>
<dbReference type="GO" id="GO:0007165">
    <property type="term" value="P:signal transduction"/>
    <property type="evidence" value="ECO:0007669"/>
    <property type="project" value="UniProtKB-KW"/>
</dbReference>
<dbReference type="InterPro" id="IPR004089">
    <property type="entry name" value="MCPsignal_dom"/>
</dbReference>
<evidence type="ECO:0000256" key="6">
    <source>
        <dbReference type="SAM" id="Phobius"/>
    </source>
</evidence>
<dbReference type="GO" id="GO:0006935">
    <property type="term" value="P:chemotaxis"/>
    <property type="evidence" value="ECO:0007669"/>
    <property type="project" value="UniProtKB-ARBA"/>
</dbReference>
<keyword evidence="9" id="KW-1185">Reference proteome</keyword>
<dbReference type="EMBL" id="FUYA01000006">
    <property type="protein sequence ID" value="SKA74661.1"/>
    <property type="molecule type" value="Genomic_DNA"/>
</dbReference>
<dbReference type="GO" id="GO:0016020">
    <property type="term" value="C:membrane"/>
    <property type="evidence" value="ECO:0007669"/>
    <property type="project" value="UniProtKB-SubCell"/>
</dbReference>
<evidence type="ECO:0000256" key="5">
    <source>
        <dbReference type="SAM" id="Coils"/>
    </source>
</evidence>
<dbReference type="Gene3D" id="6.10.340.10">
    <property type="match status" value="1"/>
</dbReference>
<dbReference type="SMART" id="SM00283">
    <property type="entry name" value="MA"/>
    <property type="match status" value="1"/>
</dbReference>
<dbReference type="SUPFAM" id="SSF58104">
    <property type="entry name" value="Methyl-accepting chemotaxis protein (MCP) signaling domain"/>
    <property type="match status" value="1"/>
</dbReference>
<feature type="domain" description="Methyl-accepting transducer" evidence="7">
    <location>
        <begin position="401"/>
        <end position="637"/>
    </location>
</feature>
<dbReference type="Pfam" id="PF00015">
    <property type="entry name" value="MCPsignal"/>
    <property type="match status" value="1"/>
</dbReference>
<dbReference type="PANTHER" id="PTHR32089">
    <property type="entry name" value="METHYL-ACCEPTING CHEMOTAXIS PROTEIN MCPB"/>
    <property type="match status" value="1"/>
</dbReference>
<keyword evidence="6" id="KW-0472">Membrane</keyword>
<comment type="similarity">
    <text evidence="3">Belongs to the methyl-accepting chemotaxis (MCP) protein family.</text>
</comment>
<dbReference type="Gene3D" id="1.10.287.950">
    <property type="entry name" value="Methyl-accepting chemotaxis protein"/>
    <property type="match status" value="1"/>
</dbReference>
<name>A0A1T4WDA7_9BACT</name>
<evidence type="ECO:0000256" key="2">
    <source>
        <dbReference type="ARBA" id="ARBA00023224"/>
    </source>
</evidence>
<dbReference type="STRING" id="1121442.SAMN02745702_01990"/>
<organism evidence="8 9">
    <name type="scientific">Desulfobaculum bizertense DSM 18034</name>
    <dbReference type="NCBI Taxonomy" id="1121442"/>
    <lineage>
        <taxon>Bacteria</taxon>
        <taxon>Pseudomonadati</taxon>
        <taxon>Thermodesulfobacteriota</taxon>
        <taxon>Desulfovibrionia</taxon>
        <taxon>Desulfovibrionales</taxon>
        <taxon>Desulfovibrionaceae</taxon>
        <taxon>Desulfobaculum</taxon>
    </lineage>
</organism>
<dbReference type="Proteomes" id="UP000189733">
    <property type="component" value="Unassembled WGS sequence"/>
</dbReference>
<evidence type="ECO:0000313" key="8">
    <source>
        <dbReference type="EMBL" id="SKA74661.1"/>
    </source>
</evidence>
<evidence type="ECO:0000259" key="7">
    <source>
        <dbReference type="PROSITE" id="PS50111"/>
    </source>
</evidence>
<dbReference type="AlphaFoldDB" id="A0A1T4WDA7"/>